<dbReference type="InterPro" id="IPR054337">
    <property type="entry name" value="Mtrc-MtrF-like_dom_II/IV"/>
</dbReference>
<feature type="domain" description="Outer membrane cytochrome MtrC/MtrF-like" evidence="2">
    <location>
        <begin position="197"/>
        <end position="317"/>
    </location>
</feature>
<dbReference type="Gene3D" id="1.10.720.180">
    <property type="match status" value="1"/>
</dbReference>
<reference evidence="4" key="1">
    <citation type="submission" date="2016-10" db="EMBL/GenBank/DDBJ databases">
        <authorList>
            <person name="Varghese N."/>
            <person name="Submissions S."/>
        </authorList>
    </citation>
    <scope>NUCLEOTIDE SEQUENCE [LARGE SCALE GENOMIC DNA]</scope>
    <source>
        <strain evidence="4">DSM 23317</strain>
    </source>
</reference>
<dbReference type="PROSITE" id="PS51257">
    <property type="entry name" value="PROKAR_LIPOPROTEIN"/>
    <property type="match status" value="1"/>
</dbReference>
<dbReference type="InterPro" id="IPR054334">
    <property type="entry name" value="MtrC-MtrF_dom_I"/>
</dbReference>
<sequence length="797" mass="86766">MMMIERDMMMNSPKFKVATLATMLTLALTGCSGDDGKDGAPGTPGEDGKPGLIIADSAKSLAVTVDQILVADESKLTFTVRNEEDLPVVGLDKFGFILSGLEQGNNGNADAWKLLSSEGCPASKYSKCGTLEDNKDGTYSYLFDKDVTTEEAFTLADDKTLRLVVRVGGEQVGSSEVPYINDVHDFRLDGNAVAYTKNVTTVENCAGCHDDIAMHGGKYTEVETCVACHADNKVGDDALFTNLAHKVHVGVIAAPVGGCDNCHMATEGATDFANWKQVPTAESCSTCHADVDFETGENHLGGPRADNSACAVCHSESMTEMNHLSTYKGQTSRRENVHLTVTDAKMVAAPQAQENIDAGLDTASTGYVQLTVDIRDQDGQSMNQQLDKADFFYYSEFYINWGGHDMAMERGKILRVFTNKELYPGYVDKPIVLNYENGETTFEIGPFEMNDTFDGDLSASYGMVTPRIWFCMDETGTNIQSCSETASVWGQGAAGYNWLHFFDDQGMLNERPRRQVVTNEKCGSCHGTTTRESDGMVQMTLNCRSCHPVTKTDSEFFGTTCASGSLDKDGDGSLDEQVMLKNLMPRGERDWTTASNAGEECLACHNANNPPTQVIRDAHTKQGDADYVEQLTMSHPDHKVWIHAMHANNRANQGGEGWVRNVEYSADLANCVKCHDGDSFDTKYLVGRKPLALDLDYMDTYDGLDPANGKDTSGNKRYAVDAKADAYVSPTAAVCLSCHGKRAPEAGEDRRQVRKDVVGHMKQNGAQFGVTEGEYTGEESCAVCHDLGNLKTVHGLN</sequence>
<protein>
    <submittedName>
        <fullName evidence="3">Decaheme c-type cytochrome, OmcA/MtrC family</fullName>
    </submittedName>
</protein>
<name>A0A1G8KJI8_9GAMM</name>
<proteinExistence type="predicted"/>
<dbReference type="Pfam" id="PF22113">
    <property type="entry name" value="Mtrc-MtrF_II-IV_dom"/>
    <property type="match status" value="2"/>
</dbReference>
<dbReference type="SUPFAM" id="SSF48695">
    <property type="entry name" value="Multiheme cytochromes"/>
    <property type="match status" value="1"/>
</dbReference>
<dbReference type="CDD" id="cd08168">
    <property type="entry name" value="Cytochrom_C3"/>
    <property type="match status" value="1"/>
</dbReference>
<dbReference type="RefSeq" id="WP_143026534.1">
    <property type="nucleotide sequence ID" value="NZ_FNEM01000001.1"/>
</dbReference>
<feature type="domain" description="Decaheme cytochrome c component MtrC/MtrF" evidence="1">
    <location>
        <begin position="75"/>
        <end position="188"/>
    </location>
</feature>
<keyword evidence="4" id="KW-1185">Reference proteome</keyword>
<evidence type="ECO:0000313" key="4">
    <source>
        <dbReference type="Proteomes" id="UP000199527"/>
    </source>
</evidence>
<organism evidence="3 4">
    <name type="scientific">Ferrimonas sediminum</name>
    <dbReference type="NCBI Taxonomy" id="718193"/>
    <lineage>
        <taxon>Bacteria</taxon>
        <taxon>Pseudomonadati</taxon>
        <taxon>Pseudomonadota</taxon>
        <taxon>Gammaproteobacteria</taxon>
        <taxon>Alteromonadales</taxon>
        <taxon>Ferrimonadaceae</taxon>
        <taxon>Ferrimonas</taxon>
    </lineage>
</organism>
<dbReference type="InterPro" id="IPR036280">
    <property type="entry name" value="Multihaem_cyt_sf"/>
</dbReference>
<gene>
    <name evidence="3" type="ORF">SAMN04488540_101397</name>
</gene>
<evidence type="ECO:0000259" key="2">
    <source>
        <dbReference type="Pfam" id="PF22113"/>
    </source>
</evidence>
<dbReference type="Pfam" id="PF22111">
    <property type="entry name" value="MtrC-MtrF_N"/>
    <property type="match status" value="1"/>
</dbReference>
<dbReference type="EMBL" id="FNEM01000001">
    <property type="protein sequence ID" value="SDI43611.1"/>
    <property type="molecule type" value="Genomic_DNA"/>
</dbReference>
<dbReference type="OrthoDB" id="9146465at2"/>
<feature type="domain" description="Outer membrane cytochrome MtrC/MtrF-like" evidence="2">
    <location>
        <begin position="595"/>
        <end position="794"/>
    </location>
</feature>
<evidence type="ECO:0000313" key="3">
    <source>
        <dbReference type="EMBL" id="SDI43611.1"/>
    </source>
</evidence>
<dbReference type="Proteomes" id="UP000199527">
    <property type="component" value="Unassembled WGS sequence"/>
</dbReference>
<dbReference type="AlphaFoldDB" id="A0A1G8KJI8"/>
<accession>A0A1G8KJI8</accession>
<evidence type="ECO:0000259" key="1">
    <source>
        <dbReference type="Pfam" id="PF22111"/>
    </source>
</evidence>